<dbReference type="AlphaFoldDB" id="A0AAD6SCH9"/>
<keyword evidence="2" id="KW-1133">Transmembrane helix</keyword>
<evidence type="ECO:0000313" key="3">
    <source>
        <dbReference type="EMBL" id="KAJ7024722.1"/>
    </source>
</evidence>
<keyword evidence="4" id="KW-1185">Reference proteome</keyword>
<evidence type="ECO:0000313" key="4">
    <source>
        <dbReference type="Proteomes" id="UP001218188"/>
    </source>
</evidence>
<reference evidence="3" key="1">
    <citation type="submission" date="2023-03" db="EMBL/GenBank/DDBJ databases">
        <title>Massive genome expansion in bonnet fungi (Mycena s.s.) driven by repeated elements and novel gene families across ecological guilds.</title>
        <authorList>
            <consortium name="Lawrence Berkeley National Laboratory"/>
            <person name="Harder C.B."/>
            <person name="Miyauchi S."/>
            <person name="Viragh M."/>
            <person name="Kuo A."/>
            <person name="Thoen E."/>
            <person name="Andreopoulos B."/>
            <person name="Lu D."/>
            <person name="Skrede I."/>
            <person name="Drula E."/>
            <person name="Henrissat B."/>
            <person name="Morin E."/>
            <person name="Kohler A."/>
            <person name="Barry K."/>
            <person name="LaButti K."/>
            <person name="Morin E."/>
            <person name="Salamov A."/>
            <person name="Lipzen A."/>
            <person name="Mereny Z."/>
            <person name="Hegedus B."/>
            <person name="Baldrian P."/>
            <person name="Stursova M."/>
            <person name="Weitz H."/>
            <person name="Taylor A."/>
            <person name="Grigoriev I.V."/>
            <person name="Nagy L.G."/>
            <person name="Martin F."/>
            <person name="Kauserud H."/>
        </authorList>
    </citation>
    <scope>NUCLEOTIDE SEQUENCE</scope>
    <source>
        <strain evidence="3">CBHHK200</strain>
    </source>
</reference>
<dbReference type="Proteomes" id="UP001218188">
    <property type="component" value="Unassembled WGS sequence"/>
</dbReference>
<feature type="transmembrane region" description="Helical" evidence="2">
    <location>
        <begin position="12"/>
        <end position="35"/>
    </location>
</feature>
<proteinExistence type="predicted"/>
<evidence type="ECO:0000256" key="2">
    <source>
        <dbReference type="SAM" id="Phobius"/>
    </source>
</evidence>
<keyword evidence="2" id="KW-0472">Membrane</keyword>
<evidence type="ECO:0000256" key="1">
    <source>
        <dbReference type="SAM" id="MobiDB-lite"/>
    </source>
</evidence>
<gene>
    <name evidence="3" type="ORF">C8F04DRAFT_1239516</name>
</gene>
<feature type="compositionally biased region" description="Basic residues" evidence="1">
    <location>
        <begin position="80"/>
        <end position="94"/>
    </location>
</feature>
<keyword evidence="2" id="KW-0812">Transmembrane</keyword>
<comment type="caution">
    <text evidence="3">The sequence shown here is derived from an EMBL/GenBank/DDBJ whole genome shotgun (WGS) entry which is preliminary data.</text>
</comment>
<protein>
    <submittedName>
        <fullName evidence="3">Uncharacterized protein</fullName>
    </submittedName>
</protein>
<accession>A0AAD6SCH9</accession>
<sequence length="301" mass="35142">MTKKKIEFSRVKLYFSLPGSGISIIVFGHCAWEALSFFTSFSTAGFVNASHFKAAGDCENEKREILLEYEFSEKEEQRSSNRRSRKRHEVRKTVRQQTSQVTRLSYNLAQNFGFRPSNIQFADKVLRFWLSNIQFSDKENRKFGPQISNFPDNPWQELHGALGRAEQRSGHIAAGCAEGCKRAEEWKVGEKWLKCCEERTALQSQSGASLFQQAKYCGAFAAVIPASDAIFSCSRRRRPQDRSERVGRFMRVRWEFFENIWLLHLLEDTCWLLSQWDHSGAGLQEHTWYRTYRRKIGLFEY</sequence>
<dbReference type="EMBL" id="JARJCM010000165">
    <property type="protein sequence ID" value="KAJ7024722.1"/>
    <property type="molecule type" value="Genomic_DNA"/>
</dbReference>
<feature type="region of interest" description="Disordered" evidence="1">
    <location>
        <begin position="77"/>
        <end position="96"/>
    </location>
</feature>
<name>A0AAD6SCH9_9AGAR</name>
<organism evidence="3 4">
    <name type="scientific">Mycena alexandri</name>
    <dbReference type="NCBI Taxonomy" id="1745969"/>
    <lineage>
        <taxon>Eukaryota</taxon>
        <taxon>Fungi</taxon>
        <taxon>Dikarya</taxon>
        <taxon>Basidiomycota</taxon>
        <taxon>Agaricomycotina</taxon>
        <taxon>Agaricomycetes</taxon>
        <taxon>Agaricomycetidae</taxon>
        <taxon>Agaricales</taxon>
        <taxon>Marasmiineae</taxon>
        <taxon>Mycenaceae</taxon>
        <taxon>Mycena</taxon>
    </lineage>
</organism>